<gene>
    <name evidence="3" type="ORF">JOC48_001877</name>
</gene>
<name>A0ABS2MZW3_9BACI</name>
<evidence type="ECO:0000313" key="3">
    <source>
        <dbReference type="EMBL" id="MBM7571381.1"/>
    </source>
</evidence>
<dbReference type="RefSeq" id="WP_204498930.1">
    <property type="nucleotide sequence ID" value="NZ_JAFBDR010000008.1"/>
</dbReference>
<keyword evidence="4" id="KW-1185">Reference proteome</keyword>
<dbReference type="Pfam" id="PF13439">
    <property type="entry name" value="Glyco_transf_4"/>
    <property type="match status" value="1"/>
</dbReference>
<dbReference type="Gene3D" id="3.40.50.2000">
    <property type="entry name" value="Glycogen Phosphorylase B"/>
    <property type="match status" value="2"/>
</dbReference>
<feature type="domain" description="Glycosyl transferase family 1" evidence="1">
    <location>
        <begin position="184"/>
        <end position="338"/>
    </location>
</feature>
<dbReference type="EMBL" id="JAFBDR010000008">
    <property type="protein sequence ID" value="MBM7571381.1"/>
    <property type="molecule type" value="Genomic_DNA"/>
</dbReference>
<accession>A0ABS2MZW3</accession>
<reference evidence="3 4" key="1">
    <citation type="submission" date="2021-01" db="EMBL/GenBank/DDBJ databases">
        <title>Genomic Encyclopedia of Type Strains, Phase IV (KMG-IV): sequencing the most valuable type-strain genomes for metagenomic binning, comparative biology and taxonomic classification.</title>
        <authorList>
            <person name="Goeker M."/>
        </authorList>
    </citation>
    <scope>NUCLEOTIDE SEQUENCE [LARGE SCALE GENOMIC DNA]</scope>
    <source>
        <strain evidence="3 4">DSM 23711</strain>
    </source>
</reference>
<dbReference type="PANTHER" id="PTHR12526:SF630">
    <property type="entry name" value="GLYCOSYLTRANSFERASE"/>
    <property type="match status" value="1"/>
</dbReference>
<comment type="caution">
    <text evidence="3">The sequence shown here is derived from an EMBL/GenBank/DDBJ whole genome shotgun (WGS) entry which is preliminary data.</text>
</comment>
<proteinExistence type="predicted"/>
<dbReference type="Pfam" id="PF00534">
    <property type="entry name" value="Glycos_transf_1"/>
    <property type="match status" value="1"/>
</dbReference>
<feature type="domain" description="Glycosyltransferase subfamily 4-like N-terminal" evidence="2">
    <location>
        <begin position="18"/>
        <end position="175"/>
    </location>
</feature>
<protein>
    <submittedName>
        <fullName evidence="3">Glycosyltransferase involved in cell wall biosynthesis</fullName>
    </submittedName>
</protein>
<dbReference type="InterPro" id="IPR001296">
    <property type="entry name" value="Glyco_trans_1"/>
</dbReference>
<dbReference type="SUPFAM" id="SSF53756">
    <property type="entry name" value="UDP-Glycosyltransferase/glycogen phosphorylase"/>
    <property type="match status" value="1"/>
</dbReference>
<dbReference type="PANTHER" id="PTHR12526">
    <property type="entry name" value="GLYCOSYLTRANSFERASE"/>
    <property type="match status" value="1"/>
</dbReference>
<dbReference type="Proteomes" id="UP001296943">
    <property type="component" value="Unassembled WGS sequence"/>
</dbReference>
<sequence length="368" mass="41924">MNRKHKVMQIIPNLGLAGAEVMVENLAVSLKDKGYRVSVVSLYNEKSVITTRLENKNVPLFYLGKKKGLDIKIIFKLFKLFLKERPTIVHTHRYAMQYVIPAASLARIPIRVHTIHNVAVKEVSKSQRLLHYFFFKYCKVIPVSISPLVKKSVIEEYKFIDSEVEMIYNGINLEKCIPKSEYLSNGDISLLHIGRFTEQKNHIGLIESFKIVNDSFPNTTLQLIGSGDLENEIRKKIKELNLEHSVQILGLKSQVYPYLNKADIFVLPSHWEGMPITLIEAMGTALPIVATEVGGIPDMIKSDVSGLLVNVDKESIAKALLKLVKNAPQRQKLGNRAKIDSEHFSVQVMQKHYSNIYETYYSKFKLNK</sequence>
<dbReference type="InterPro" id="IPR028098">
    <property type="entry name" value="Glyco_trans_4-like_N"/>
</dbReference>
<evidence type="ECO:0000259" key="1">
    <source>
        <dbReference type="Pfam" id="PF00534"/>
    </source>
</evidence>
<evidence type="ECO:0000313" key="4">
    <source>
        <dbReference type="Proteomes" id="UP001296943"/>
    </source>
</evidence>
<evidence type="ECO:0000259" key="2">
    <source>
        <dbReference type="Pfam" id="PF13439"/>
    </source>
</evidence>
<organism evidence="3 4">
    <name type="scientific">Aquibacillus albus</name>
    <dbReference type="NCBI Taxonomy" id="1168171"/>
    <lineage>
        <taxon>Bacteria</taxon>
        <taxon>Bacillati</taxon>
        <taxon>Bacillota</taxon>
        <taxon>Bacilli</taxon>
        <taxon>Bacillales</taxon>
        <taxon>Bacillaceae</taxon>
        <taxon>Aquibacillus</taxon>
    </lineage>
</organism>